<keyword evidence="2" id="KW-0812">Transmembrane</keyword>
<feature type="compositionally biased region" description="Basic and acidic residues" evidence="1">
    <location>
        <begin position="1"/>
        <end position="11"/>
    </location>
</feature>
<reference evidence="3 4" key="1">
    <citation type="journal article" date="2017" name="BMC Genomics">
        <title>Comparative genomic and phylogenomic analyses of the Bifidobacteriaceae family.</title>
        <authorList>
            <person name="Lugli G.A."/>
            <person name="Milani C."/>
            <person name="Turroni F."/>
            <person name="Duranti S."/>
            <person name="Mancabelli L."/>
            <person name="Mangifesta M."/>
            <person name="Ferrario C."/>
            <person name="Modesto M."/>
            <person name="Mattarelli P."/>
            <person name="Jiri K."/>
            <person name="van Sinderen D."/>
            <person name="Ventura M."/>
        </authorList>
    </citation>
    <scope>NUCLEOTIDE SEQUENCE [LARGE SCALE GENOMIC DNA]</scope>
    <source>
        <strain evidence="3 4">DSM 100202</strain>
    </source>
</reference>
<feature type="transmembrane region" description="Helical" evidence="2">
    <location>
        <begin position="49"/>
        <end position="76"/>
    </location>
</feature>
<evidence type="ECO:0000256" key="2">
    <source>
        <dbReference type="SAM" id="Phobius"/>
    </source>
</evidence>
<gene>
    <name evidence="3" type="ORF">BHAP_1136</name>
</gene>
<evidence type="ECO:0000256" key="1">
    <source>
        <dbReference type="SAM" id="MobiDB-lite"/>
    </source>
</evidence>
<accession>A0A261G055</accession>
<comment type="caution">
    <text evidence="3">The sequence shown here is derived from an EMBL/GenBank/DDBJ whole genome shotgun (WGS) entry which is preliminary data.</text>
</comment>
<organism evidence="3 4">
    <name type="scientific">Bifidobacterium hapali</name>
    <dbReference type="NCBI Taxonomy" id="1630172"/>
    <lineage>
        <taxon>Bacteria</taxon>
        <taxon>Bacillati</taxon>
        <taxon>Actinomycetota</taxon>
        <taxon>Actinomycetes</taxon>
        <taxon>Bifidobacteriales</taxon>
        <taxon>Bifidobacteriaceae</taxon>
        <taxon>Bifidobacterium</taxon>
    </lineage>
</organism>
<protein>
    <submittedName>
        <fullName evidence="3">ABC transporter permease</fullName>
    </submittedName>
</protein>
<keyword evidence="2" id="KW-1133">Transmembrane helix</keyword>
<proteinExistence type="predicted"/>
<sequence length="89" mass="9586">MTITRPTRDSDSTPTDALPVSEQSAQARRGIHVIGIWLQAAFNSFRTPLIFAAAIVIVAETGILLGAISLLEWVFLGEDDTVDDNSEGD</sequence>
<dbReference type="AlphaFoldDB" id="A0A261G055"/>
<keyword evidence="4" id="KW-1185">Reference proteome</keyword>
<name>A0A261G055_9BIFI</name>
<dbReference type="Proteomes" id="UP000216074">
    <property type="component" value="Unassembled WGS sequence"/>
</dbReference>
<evidence type="ECO:0000313" key="4">
    <source>
        <dbReference type="Proteomes" id="UP000216074"/>
    </source>
</evidence>
<dbReference type="EMBL" id="MWWY01000023">
    <property type="protein sequence ID" value="OZG64386.1"/>
    <property type="molecule type" value="Genomic_DNA"/>
</dbReference>
<feature type="region of interest" description="Disordered" evidence="1">
    <location>
        <begin position="1"/>
        <end position="25"/>
    </location>
</feature>
<evidence type="ECO:0000313" key="3">
    <source>
        <dbReference type="EMBL" id="OZG64386.1"/>
    </source>
</evidence>
<keyword evidence="2" id="KW-0472">Membrane</keyword>